<name>A0ABQ0MWS7_9GAMM</name>
<gene>
    <name evidence="1" type="ORF">MTCD1_02415</name>
</gene>
<sequence>MLKSHFIPHGSIDIQLDNDLVSMDISGPCNTEFFELMAEKLAKLIPQLNMNNYTGLVILRDEALATPEAMAYFTNYLKTVQVRAVAINLQHSLTPSTTHDICKKAYTEAGVEHRFFYDNHSANAWLRSCMATPR</sequence>
<organism evidence="1 2">
    <name type="scientific">Colwellia marinimaniae</name>
    <dbReference type="NCBI Taxonomy" id="1513592"/>
    <lineage>
        <taxon>Bacteria</taxon>
        <taxon>Pseudomonadati</taxon>
        <taxon>Pseudomonadota</taxon>
        <taxon>Gammaproteobacteria</taxon>
        <taxon>Alteromonadales</taxon>
        <taxon>Colwelliaceae</taxon>
        <taxon>Colwellia</taxon>
    </lineage>
</organism>
<evidence type="ECO:0008006" key="3">
    <source>
        <dbReference type="Google" id="ProtNLM"/>
    </source>
</evidence>
<dbReference type="RefSeq" id="WP_143760116.1">
    <property type="nucleotide sequence ID" value="NZ_BDQM01000019.1"/>
</dbReference>
<reference evidence="1 2" key="1">
    <citation type="submission" date="2017-06" db="EMBL/GenBank/DDBJ databases">
        <title>Whole Genome Sequences of Colwellia marinimaniae MTCD1.</title>
        <authorList>
            <person name="Kusumoto H."/>
            <person name="Inoue M."/>
            <person name="Tanikawa K."/>
            <person name="Maeji H."/>
            <person name="Cameron J.H."/>
            <person name="Bartlett D.H."/>
        </authorList>
    </citation>
    <scope>NUCLEOTIDE SEQUENCE [LARGE SCALE GENOMIC DNA]</scope>
    <source>
        <strain evidence="1 2">MTCD1</strain>
    </source>
</reference>
<evidence type="ECO:0000313" key="1">
    <source>
        <dbReference type="EMBL" id="GAW96793.1"/>
    </source>
</evidence>
<dbReference type="EMBL" id="BDQM01000019">
    <property type="protein sequence ID" value="GAW96793.1"/>
    <property type="molecule type" value="Genomic_DNA"/>
</dbReference>
<keyword evidence="2" id="KW-1185">Reference proteome</keyword>
<proteinExistence type="predicted"/>
<protein>
    <recommendedName>
        <fullName evidence="3">STAS/SEC14 domain-containing protein</fullName>
    </recommendedName>
</protein>
<evidence type="ECO:0000313" key="2">
    <source>
        <dbReference type="Proteomes" id="UP000197068"/>
    </source>
</evidence>
<comment type="caution">
    <text evidence="1">The sequence shown here is derived from an EMBL/GenBank/DDBJ whole genome shotgun (WGS) entry which is preliminary data.</text>
</comment>
<accession>A0ABQ0MWS7</accession>
<dbReference type="Proteomes" id="UP000197068">
    <property type="component" value="Unassembled WGS sequence"/>
</dbReference>